<evidence type="ECO:0000256" key="4">
    <source>
        <dbReference type="SAM" id="MobiDB-lite"/>
    </source>
</evidence>
<proteinExistence type="predicted"/>
<evidence type="ECO:0000313" key="5">
    <source>
        <dbReference type="EMBL" id="SEK37140.1"/>
    </source>
</evidence>
<dbReference type="Proteomes" id="UP000199664">
    <property type="component" value="Unassembled WGS sequence"/>
</dbReference>
<feature type="region of interest" description="Disordered" evidence="4">
    <location>
        <begin position="1"/>
        <end position="32"/>
    </location>
</feature>
<evidence type="ECO:0000256" key="1">
    <source>
        <dbReference type="ARBA" id="ARBA00004328"/>
    </source>
</evidence>
<dbReference type="AlphaFoldDB" id="A0A1H7GKT6"/>
<dbReference type="EMBL" id="FOAN01000001">
    <property type="protein sequence ID" value="SEK37140.1"/>
    <property type="molecule type" value="Genomic_DNA"/>
</dbReference>
<reference evidence="6" key="1">
    <citation type="submission" date="2016-10" db="EMBL/GenBank/DDBJ databases">
        <authorList>
            <person name="Varghese N."/>
            <person name="Submissions S."/>
        </authorList>
    </citation>
    <scope>NUCLEOTIDE SEQUENCE [LARGE SCALE GENOMIC DNA]</scope>
    <source>
        <strain evidence="6">LMG 26383,CCUG 61248,R- 45681</strain>
    </source>
</reference>
<accession>A0A1H7GKT6</accession>
<keyword evidence="2" id="KW-1188">Viral release from host cell</keyword>
<name>A0A1H7GKT6_9HYPH</name>
<organism evidence="5 6">
    <name type="scientific">Bosea lupini</name>
    <dbReference type="NCBI Taxonomy" id="1036779"/>
    <lineage>
        <taxon>Bacteria</taxon>
        <taxon>Pseudomonadati</taxon>
        <taxon>Pseudomonadota</taxon>
        <taxon>Alphaproteobacteria</taxon>
        <taxon>Hyphomicrobiales</taxon>
        <taxon>Boseaceae</taxon>
        <taxon>Bosea</taxon>
    </lineage>
</organism>
<comment type="subcellular location">
    <subcellularLocation>
        <location evidence="1">Virion</location>
    </subcellularLocation>
</comment>
<dbReference type="InterPro" id="IPR020991">
    <property type="entry name" value="Connector_podovirus"/>
</dbReference>
<evidence type="ECO:0000256" key="3">
    <source>
        <dbReference type="ARBA" id="ARBA00023219"/>
    </source>
</evidence>
<keyword evidence="3" id="KW-0231">Viral genome packaging</keyword>
<protein>
    <submittedName>
        <fullName evidence="5">Bacteriophage head to tail connecting protein</fullName>
    </submittedName>
</protein>
<sequence length="556" mass="61454">MAREQKKRPQNPEPAGPAAGATSGNLAGQRARADAAHAVTTQWWSQWDEAYEFALPFRKPAESGSNGEKRADRLFDNTGLVSTFRFSERMQRDLVPVGQEWFQLEPSAFLKIDPDLKIEVDEYRLELQRISTLARECFSTGSWDTAFVEMALDLAMGTGAMLIMPGSEAHEPVAFIATSIRELALESGPFNKIDAIFWKKQRPAREIKAEMPDGTFPREFEDVLRDKPETKFTLSQDVVLDRSVKPHVWRYTAYLDKSERPIRTATYRTCPWIVPRYWRVPGETFGRGPIMVALPALKTLNKTQELTLRAAALAILGVYTQLDDGVFNPDTARLTPGALWKVARNGGVLGPSIQKLDVPGRFDVSNIVLADQRQQVQRAMLDDGLPPEQGGVRSALEIAERMKHLAANTIGAYARHVQEIIVPAVRRVIDILDTMKLLVTKLPMNQLLTQVKVTSPMAAAIKADMVKRQVEWVQMIAALGGPQATAQVVKLEQMMADMGHDLGIPAKYITTVDERQQLMLTTQKLVALALAAIAEQAKQGGGLPANQGAAPDAAVA</sequence>
<dbReference type="OrthoDB" id="1666403at2"/>
<evidence type="ECO:0000313" key="6">
    <source>
        <dbReference type="Proteomes" id="UP000199664"/>
    </source>
</evidence>
<dbReference type="Pfam" id="PF12236">
    <property type="entry name" value="Head-tail_con"/>
    <property type="match status" value="1"/>
</dbReference>
<evidence type="ECO:0000256" key="2">
    <source>
        <dbReference type="ARBA" id="ARBA00022612"/>
    </source>
</evidence>
<keyword evidence="6" id="KW-1185">Reference proteome</keyword>
<dbReference type="STRING" id="1036779.SAMN04515666_101347"/>
<gene>
    <name evidence="5" type="ORF">SAMN04515666_101347</name>
</gene>